<sequence>MKSQVEIKDKKMIDEILNSVEYGTLALCSDNKPYSVPVNFVYNENIIYFHGAKKGKTKDYIKENNLASLSVVEPYSVIQSYFSSESGLACPATYFYKSVSCDGKIEFVLDYEEKVKALQLLMQKLQPEGKYLPLDNEVYQKHINVTEVFKLNIDELKGKLKLGQHLPKERFDMIIEYLNNRGYEIDKKTIEQMQANKVEENI</sequence>
<organism evidence="1 2">
    <name type="scientific">Halarcobacter anaerophilus</name>
    <dbReference type="NCBI Taxonomy" id="877500"/>
    <lineage>
        <taxon>Bacteria</taxon>
        <taxon>Pseudomonadati</taxon>
        <taxon>Campylobacterota</taxon>
        <taxon>Epsilonproteobacteria</taxon>
        <taxon>Campylobacterales</taxon>
        <taxon>Arcobacteraceae</taxon>
        <taxon>Halarcobacter</taxon>
    </lineage>
</organism>
<dbReference type="InterPro" id="IPR012349">
    <property type="entry name" value="Split_barrel_FMN-bd"/>
</dbReference>
<comment type="caution">
    <text evidence="1">The sequence shown here is derived from an EMBL/GenBank/DDBJ whole genome shotgun (WGS) entry which is preliminary data.</text>
</comment>
<dbReference type="PANTHER" id="PTHR34071">
    <property type="entry name" value="5-NITROIMIDAZOLE ANTIBIOTICS RESISTANCE PROTEIN, NIMA-FAMILY-RELATED PROTEIN-RELATED"/>
    <property type="match status" value="1"/>
</dbReference>
<evidence type="ECO:0008006" key="3">
    <source>
        <dbReference type="Google" id="ProtNLM"/>
    </source>
</evidence>
<evidence type="ECO:0000313" key="1">
    <source>
        <dbReference type="EMBL" id="RXJ61850.1"/>
    </source>
</evidence>
<gene>
    <name evidence="1" type="ORF">CRV06_11745</name>
</gene>
<name>A0A4Q0XW72_9BACT</name>
<dbReference type="STRING" id="877500.GCA_000935065_00303"/>
<keyword evidence="2" id="KW-1185">Reference proteome</keyword>
<dbReference type="Gene3D" id="2.30.110.10">
    <property type="entry name" value="Electron Transport, Fmn-binding Protein, Chain A"/>
    <property type="match status" value="1"/>
</dbReference>
<dbReference type="SUPFAM" id="SSF50475">
    <property type="entry name" value="FMN-binding split barrel"/>
    <property type="match status" value="1"/>
</dbReference>
<dbReference type="EMBL" id="PDKO01000011">
    <property type="protein sequence ID" value="RXJ61850.1"/>
    <property type="molecule type" value="Genomic_DNA"/>
</dbReference>
<dbReference type="Pfam" id="PF12900">
    <property type="entry name" value="Pyridox_ox_2"/>
    <property type="match status" value="1"/>
</dbReference>
<evidence type="ECO:0000313" key="2">
    <source>
        <dbReference type="Proteomes" id="UP000290191"/>
    </source>
</evidence>
<dbReference type="RefSeq" id="WP_129082625.1">
    <property type="nucleotide sequence ID" value="NZ_CP041070.1"/>
</dbReference>
<dbReference type="PANTHER" id="PTHR34071:SF2">
    <property type="entry name" value="FLAVIN-NUCLEOTIDE-BINDING PROTEIN"/>
    <property type="match status" value="1"/>
</dbReference>
<accession>A0A4Q0XW72</accession>
<dbReference type="InterPro" id="IPR024747">
    <property type="entry name" value="Pyridox_Oxase-rel"/>
</dbReference>
<dbReference type="OrthoDB" id="9794935at2"/>
<dbReference type="Proteomes" id="UP000290191">
    <property type="component" value="Unassembled WGS sequence"/>
</dbReference>
<protein>
    <recommendedName>
        <fullName evidence="3">Antibiotic resistance protein</fullName>
    </recommendedName>
</protein>
<reference evidence="1 2" key="1">
    <citation type="submission" date="2017-10" db="EMBL/GenBank/DDBJ databases">
        <title>Genomics of the genus Arcobacter.</title>
        <authorList>
            <person name="Perez-Cataluna A."/>
            <person name="Figueras M.J."/>
        </authorList>
    </citation>
    <scope>NUCLEOTIDE SEQUENCE [LARGE SCALE GENOMIC DNA]</scope>
    <source>
        <strain evidence="1 2">DSM 24636</strain>
    </source>
</reference>
<proteinExistence type="predicted"/>
<dbReference type="AlphaFoldDB" id="A0A4Q0XW72"/>